<evidence type="ECO:0000256" key="1">
    <source>
        <dbReference type="ARBA" id="ARBA00001968"/>
    </source>
</evidence>
<dbReference type="PANTHER" id="PTHR22930:SF85">
    <property type="entry name" value="GH03217P-RELATED"/>
    <property type="match status" value="1"/>
</dbReference>
<keyword evidence="5" id="KW-0479">Metal-binding</keyword>
<evidence type="ECO:0000256" key="4">
    <source>
        <dbReference type="ARBA" id="ARBA00022722"/>
    </source>
</evidence>
<comment type="subcellular location">
    <subcellularLocation>
        <location evidence="2">Nucleus</location>
    </subcellularLocation>
</comment>
<proteinExistence type="inferred from homology"/>
<comment type="similarity">
    <text evidence="3">Belongs to the HARBI1 family.</text>
</comment>
<keyword evidence="7" id="KW-0539">Nucleus</keyword>
<dbReference type="OMA" id="LEWYGAY"/>
<dbReference type="EMBL" id="GAKP01002838">
    <property type="protein sequence ID" value="JAC56114.1"/>
    <property type="molecule type" value="Transcribed_RNA"/>
</dbReference>
<comment type="cofactor">
    <cofactor evidence="1">
        <name>a divalent metal cation</name>
        <dbReference type="ChEBI" id="CHEBI:60240"/>
    </cofactor>
</comment>
<accession>A0A034WN77</accession>
<dbReference type="GO" id="GO:0016787">
    <property type="term" value="F:hydrolase activity"/>
    <property type="evidence" value="ECO:0007669"/>
    <property type="project" value="UniProtKB-KW"/>
</dbReference>
<evidence type="ECO:0000256" key="6">
    <source>
        <dbReference type="ARBA" id="ARBA00022801"/>
    </source>
</evidence>
<dbReference type="InterPro" id="IPR045249">
    <property type="entry name" value="HARBI1-like"/>
</dbReference>
<dbReference type="OrthoDB" id="7788538at2759"/>
<organism evidence="9">
    <name type="scientific">Bactrocera dorsalis</name>
    <name type="common">Oriental fruit fly</name>
    <name type="synonym">Dacus dorsalis</name>
    <dbReference type="NCBI Taxonomy" id="27457"/>
    <lineage>
        <taxon>Eukaryota</taxon>
        <taxon>Metazoa</taxon>
        <taxon>Ecdysozoa</taxon>
        <taxon>Arthropoda</taxon>
        <taxon>Hexapoda</taxon>
        <taxon>Insecta</taxon>
        <taxon>Pterygota</taxon>
        <taxon>Neoptera</taxon>
        <taxon>Endopterygota</taxon>
        <taxon>Diptera</taxon>
        <taxon>Brachycera</taxon>
        <taxon>Muscomorpha</taxon>
        <taxon>Tephritoidea</taxon>
        <taxon>Tephritidae</taxon>
        <taxon>Bactrocera</taxon>
        <taxon>Bactrocera</taxon>
    </lineage>
</organism>
<dbReference type="RefSeq" id="XP_019844417.2">
    <property type="nucleotide sequence ID" value="XM_019988858.2"/>
</dbReference>
<dbReference type="GO" id="GO:0046872">
    <property type="term" value="F:metal ion binding"/>
    <property type="evidence" value="ECO:0007669"/>
    <property type="project" value="UniProtKB-KW"/>
</dbReference>
<keyword evidence="6" id="KW-0378">Hydrolase</keyword>
<dbReference type="PANTHER" id="PTHR22930">
    <property type="match status" value="1"/>
</dbReference>
<dbReference type="GO" id="GO:0005634">
    <property type="term" value="C:nucleus"/>
    <property type="evidence" value="ECO:0007669"/>
    <property type="project" value="UniProtKB-SubCell"/>
</dbReference>
<evidence type="ECO:0000256" key="2">
    <source>
        <dbReference type="ARBA" id="ARBA00004123"/>
    </source>
</evidence>
<dbReference type="Proteomes" id="UP001652620">
    <property type="component" value="Chromosome 6"/>
</dbReference>
<dbReference type="GO" id="GO:0004518">
    <property type="term" value="F:nuclease activity"/>
    <property type="evidence" value="ECO:0007669"/>
    <property type="project" value="UniProtKB-KW"/>
</dbReference>
<evidence type="ECO:0000256" key="5">
    <source>
        <dbReference type="ARBA" id="ARBA00022723"/>
    </source>
</evidence>
<dbReference type="Pfam" id="PF13359">
    <property type="entry name" value="DDE_Tnp_4"/>
    <property type="match status" value="1"/>
</dbReference>
<evidence type="ECO:0000259" key="8">
    <source>
        <dbReference type="Pfam" id="PF13359"/>
    </source>
</evidence>
<evidence type="ECO:0000313" key="11">
    <source>
        <dbReference type="RefSeq" id="XP_019844417.2"/>
    </source>
</evidence>
<name>A0A034WN77_BACDO</name>
<dbReference type="KEGG" id="bdr:109579252"/>
<dbReference type="InterPro" id="IPR027806">
    <property type="entry name" value="HARBI1_dom"/>
</dbReference>
<evidence type="ECO:0000256" key="3">
    <source>
        <dbReference type="ARBA" id="ARBA00006958"/>
    </source>
</evidence>
<keyword evidence="10" id="KW-1185">Reference proteome</keyword>
<keyword evidence="4" id="KW-0540">Nuclease</keyword>
<evidence type="ECO:0000313" key="10">
    <source>
        <dbReference type="Proteomes" id="UP001652620"/>
    </source>
</evidence>
<reference evidence="11" key="2">
    <citation type="submission" date="2025-04" db="UniProtKB">
        <authorList>
            <consortium name="RefSeq"/>
        </authorList>
    </citation>
    <scope>IDENTIFICATION</scope>
    <source>
        <strain evidence="11">Punador</strain>
    </source>
</reference>
<reference evidence="9" key="1">
    <citation type="journal article" date="2014" name="BMC Genomics">
        <title>Characterizing the developmental transcriptome of the oriental fruit fly, Bactrocera dorsalis (Diptera: Tephritidae) through comparative genomic analysis with Drosophila melanogaster utilizing modENCODE datasets.</title>
        <authorList>
            <person name="Geib S.M."/>
            <person name="Calla B."/>
            <person name="Hall B."/>
            <person name="Hou S."/>
            <person name="Manoukis N.C."/>
        </authorList>
    </citation>
    <scope>NUCLEOTIDE SEQUENCE</scope>
    <source>
        <strain evidence="9">Punador</strain>
    </source>
</reference>
<feature type="domain" description="DDE Tnp4" evidence="8">
    <location>
        <begin position="192"/>
        <end position="351"/>
    </location>
</feature>
<evidence type="ECO:0000256" key="7">
    <source>
        <dbReference type="ARBA" id="ARBA00023242"/>
    </source>
</evidence>
<protein>
    <submittedName>
        <fullName evidence="11">Protein ANTAGONIST OF LIKE HETEROCHROMATIN PROTEIN 1</fullName>
    </submittedName>
    <submittedName>
        <fullName evidence="9">Putative nuclease HARBI1</fullName>
    </submittedName>
</protein>
<sequence length="393" mass="45449">MPRRGENFKIMDALCKNQALNLIILDSSDDEDADEIFENFSFSLLCLLNTRRSVHLGVPKSSQWRHNVLRHFDDSRFNEMIRVGPDEFCRILNYIKDDSVFNTNSSGAQLPLDLQLKIALFRLGSSGDGLSIRKVASLFGVGDGGTIQIITKRVFKAILKLKEKFLFWPNENERLEIVTATRKEMPGCIGYIDGSELKLAEAPAKKHELFYSRKRQYAIKMQAVCDYRLRIRQVTIGYPGSVHDAKIFLNSPLAKHPQRFLSDSQWIAGDSAYPLKEFLLTPFRQNSTDYTTEERESFNKYFSKYRVRIENCFGILKEKFGSLKELKFRMINEQNKKECNDWIMVCCILHNMLINFQTENEESVEINPPQYSLPPGSNTRSSLLNFIQNHRLT</sequence>
<dbReference type="AlphaFoldDB" id="A0A034WN77"/>
<gene>
    <name evidence="9" type="primary">HARB1</name>
    <name evidence="11" type="synonym">LOC109579252</name>
</gene>
<evidence type="ECO:0000313" key="9">
    <source>
        <dbReference type="EMBL" id="JAC56114.1"/>
    </source>
</evidence>